<dbReference type="Proteomes" id="UP000678499">
    <property type="component" value="Unassembled WGS sequence"/>
</dbReference>
<keyword evidence="3" id="KW-1185">Reference proteome</keyword>
<name>A0A7R9BMM8_9CRUS</name>
<protein>
    <submittedName>
        <fullName evidence="2">Uncharacterized protein</fullName>
    </submittedName>
</protein>
<dbReference type="EMBL" id="OA883171">
    <property type="protein sequence ID" value="CAD7278160.1"/>
    <property type="molecule type" value="Genomic_DNA"/>
</dbReference>
<organism evidence="2">
    <name type="scientific">Notodromas monacha</name>
    <dbReference type="NCBI Taxonomy" id="399045"/>
    <lineage>
        <taxon>Eukaryota</taxon>
        <taxon>Metazoa</taxon>
        <taxon>Ecdysozoa</taxon>
        <taxon>Arthropoda</taxon>
        <taxon>Crustacea</taxon>
        <taxon>Oligostraca</taxon>
        <taxon>Ostracoda</taxon>
        <taxon>Podocopa</taxon>
        <taxon>Podocopida</taxon>
        <taxon>Cypridocopina</taxon>
        <taxon>Cypridoidea</taxon>
        <taxon>Cyprididae</taxon>
        <taxon>Notodromas</taxon>
    </lineage>
</organism>
<feature type="compositionally biased region" description="Polar residues" evidence="1">
    <location>
        <begin position="84"/>
        <end position="96"/>
    </location>
</feature>
<feature type="region of interest" description="Disordered" evidence="1">
    <location>
        <begin position="84"/>
        <end position="132"/>
    </location>
</feature>
<dbReference type="EMBL" id="CAJPEX010001134">
    <property type="protein sequence ID" value="CAG0918312.1"/>
    <property type="molecule type" value="Genomic_DNA"/>
</dbReference>
<evidence type="ECO:0000313" key="3">
    <source>
        <dbReference type="Proteomes" id="UP000678499"/>
    </source>
</evidence>
<dbReference type="AlphaFoldDB" id="A0A7R9BMM8"/>
<sequence length="274" mass="29747">MLPAGSPGVRRQYRRLFCPGSRDRSSASHGEDESMCCLRWCCKKRSSPGSCSAELSCDKDSEPRCIAGFGNAYSGVEFRLHQPNANNSAGMNNKQYQHAHGRDEPCSRGCRPSTESRSTRSSGFTSCSVSSGVGAPPTAVFNKSQNENLQSSGEGNARQSTGIPQFPDRDLSTGFVEEALDRGSLCSPTKAGKHANPLARGTSPLARQLIPCSSRQTRRQLMTWAGSAASNSRRFPRNSTMRGRLPDKIRYCQLLSVSLCQTNCSETMLVYDSG</sequence>
<reference evidence="2" key="1">
    <citation type="submission" date="2020-11" db="EMBL/GenBank/DDBJ databases">
        <authorList>
            <person name="Tran Van P."/>
        </authorList>
    </citation>
    <scope>NUCLEOTIDE SEQUENCE</scope>
</reference>
<feature type="region of interest" description="Disordered" evidence="1">
    <location>
        <begin position="146"/>
        <end position="169"/>
    </location>
</feature>
<gene>
    <name evidence="2" type="ORF">NMOB1V02_LOCUS5871</name>
</gene>
<evidence type="ECO:0000256" key="1">
    <source>
        <dbReference type="SAM" id="MobiDB-lite"/>
    </source>
</evidence>
<feature type="compositionally biased region" description="Low complexity" evidence="1">
    <location>
        <begin position="111"/>
        <end position="131"/>
    </location>
</feature>
<proteinExistence type="predicted"/>
<evidence type="ECO:0000313" key="2">
    <source>
        <dbReference type="EMBL" id="CAD7278160.1"/>
    </source>
</evidence>
<feature type="compositionally biased region" description="Polar residues" evidence="1">
    <location>
        <begin position="146"/>
        <end position="163"/>
    </location>
</feature>
<accession>A0A7R9BMM8</accession>